<keyword evidence="1" id="KW-1133">Transmembrane helix</keyword>
<dbReference type="EMBL" id="NQVE01000015">
    <property type="protein sequence ID" value="RAL54038.1"/>
    <property type="molecule type" value="Genomic_DNA"/>
</dbReference>
<feature type="transmembrane region" description="Helical" evidence="1">
    <location>
        <begin position="56"/>
        <end position="79"/>
    </location>
</feature>
<protein>
    <submittedName>
        <fullName evidence="2">Uncharacterized protein</fullName>
    </submittedName>
</protein>
<sequence length="92" mass="10411">MADCGGKMIDLFHLKSFRMKRAVQLRFQFIDFESSSVWLWYGLMRSGWLSSYIAEALGLAAVKAIGAVSAIIAGGRLLLRPTYRQIAEFLFF</sequence>
<proteinExistence type="predicted"/>
<gene>
    <name evidence="2" type="ORF">DM860_004509</name>
</gene>
<dbReference type="Proteomes" id="UP000249390">
    <property type="component" value="Unassembled WGS sequence"/>
</dbReference>
<evidence type="ECO:0000256" key="1">
    <source>
        <dbReference type="SAM" id="Phobius"/>
    </source>
</evidence>
<keyword evidence="1" id="KW-0812">Transmembrane</keyword>
<comment type="caution">
    <text evidence="2">The sequence shown here is derived from an EMBL/GenBank/DDBJ whole genome shotgun (WGS) entry which is preliminary data.</text>
</comment>
<name>A0A328EBG6_9ASTE</name>
<evidence type="ECO:0000313" key="3">
    <source>
        <dbReference type="Proteomes" id="UP000249390"/>
    </source>
</evidence>
<accession>A0A328EBG6</accession>
<dbReference type="AlphaFoldDB" id="A0A328EBG6"/>
<evidence type="ECO:0000313" key="2">
    <source>
        <dbReference type="EMBL" id="RAL54038.1"/>
    </source>
</evidence>
<keyword evidence="3" id="KW-1185">Reference proteome</keyword>
<reference evidence="2 3" key="1">
    <citation type="submission" date="2018-06" db="EMBL/GenBank/DDBJ databases">
        <title>The Genome of Cuscuta australis (Dodder) Provides Insight into the Evolution of Plant Parasitism.</title>
        <authorList>
            <person name="Liu H."/>
        </authorList>
    </citation>
    <scope>NUCLEOTIDE SEQUENCE [LARGE SCALE GENOMIC DNA]</scope>
    <source>
        <strain evidence="3">cv. Yunnan</strain>
        <tissue evidence="2">Vines</tissue>
    </source>
</reference>
<organism evidence="2 3">
    <name type="scientific">Cuscuta australis</name>
    <dbReference type="NCBI Taxonomy" id="267555"/>
    <lineage>
        <taxon>Eukaryota</taxon>
        <taxon>Viridiplantae</taxon>
        <taxon>Streptophyta</taxon>
        <taxon>Embryophyta</taxon>
        <taxon>Tracheophyta</taxon>
        <taxon>Spermatophyta</taxon>
        <taxon>Magnoliopsida</taxon>
        <taxon>eudicotyledons</taxon>
        <taxon>Gunneridae</taxon>
        <taxon>Pentapetalae</taxon>
        <taxon>asterids</taxon>
        <taxon>lamiids</taxon>
        <taxon>Solanales</taxon>
        <taxon>Convolvulaceae</taxon>
        <taxon>Cuscuteae</taxon>
        <taxon>Cuscuta</taxon>
        <taxon>Cuscuta subgen. Grammica</taxon>
        <taxon>Cuscuta sect. Cleistogrammica</taxon>
    </lineage>
</organism>
<keyword evidence="1" id="KW-0472">Membrane</keyword>